<dbReference type="Pfam" id="PF12770">
    <property type="entry name" value="CHAT"/>
    <property type="match status" value="1"/>
</dbReference>
<reference evidence="4" key="1">
    <citation type="submission" date="2022-09" db="EMBL/GenBank/DDBJ databases">
        <title>Tahibacter sp. nov., isolated from a fresh water.</title>
        <authorList>
            <person name="Baek J.H."/>
            <person name="Lee J.K."/>
            <person name="Kim J.M."/>
            <person name="Jeon C.O."/>
        </authorList>
    </citation>
    <scope>NUCLEOTIDE SEQUENCE</scope>
    <source>
        <strain evidence="4">W38</strain>
    </source>
</reference>
<dbReference type="InterPro" id="IPR011990">
    <property type="entry name" value="TPR-like_helical_dom_sf"/>
</dbReference>
<proteinExistence type="predicted"/>
<feature type="domain" description="CHAT" evidence="3">
    <location>
        <begin position="716"/>
        <end position="1039"/>
    </location>
</feature>
<evidence type="ECO:0000256" key="2">
    <source>
        <dbReference type="ARBA" id="ARBA00022803"/>
    </source>
</evidence>
<dbReference type="PANTHER" id="PTHR45641">
    <property type="entry name" value="TETRATRICOPEPTIDE REPEAT PROTEIN (AFU_ORTHOLOGUE AFUA_6G03870)"/>
    <property type="match status" value="1"/>
</dbReference>
<evidence type="ECO:0000259" key="3">
    <source>
        <dbReference type="Pfam" id="PF12770"/>
    </source>
</evidence>
<keyword evidence="1" id="KW-0677">Repeat</keyword>
<protein>
    <submittedName>
        <fullName evidence="4">CHAT domain-containing protein</fullName>
    </submittedName>
</protein>
<accession>A0ABY6BA91</accession>
<dbReference type="Gene3D" id="1.25.40.10">
    <property type="entry name" value="Tetratricopeptide repeat domain"/>
    <property type="match status" value="2"/>
</dbReference>
<evidence type="ECO:0000313" key="5">
    <source>
        <dbReference type="Proteomes" id="UP001064632"/>
    </source>
</evidence>
<keyword evidence="2" id="KW-0802">TPR repeat</keyword>
<dbReference type="InterPro" id="IPR024983">
    <property type="entry name" value="CHAT_dom"/>
</dbReference>
<dbReference type="Pfam" id="PF13374">
    <property type="entry name" value="TPR_10"/>
    <property type="match status" value="1"/>
</dbReference>
<keyword evidence="5" id="KW-1185">Reference proteome</keyword>
<sequence>MTTLRDFFSASLLMFSTSLAVLRPDTWKGRSVAQRLRGLACAIVIGAGALMPVGATPPDWAAQVDATYLTESYAQGRDIATAALADPAHREQALDALFNLLLESPRDVTEAEWTAWVDALTTARRERDGDQARSLATVAAWRAEVAWRARNMEAANAALADARASLQDGQGEISPAERAYVLATAAQLTAMQGGFDDAAVLATQAIDAVRVPHTGLEQVRRLRAYYFSAMAQDRQGHIDAAAATAREGLKLAEAIGIPQNGYRRRMLGILSESLISQGEFTTVRDLMRPELERLRGLANPSNRDLAYTLGHLAEAERQLGNPDIALQLYRESAAAAEKDEALVASGSYAAILGNLGTLAFETGHYDEANVALAQNLGMLEKQFGPNSVRVVPPLTDSGEVALRRGLLDEAEALFRRALAIVATELGPEHPEGAPALRGLARVKLQRGDAVAAQQMLEGALAQRQSSVGPRHPQLLEWRCELAEAQARKGDTAAAFQTALAVEQQRTALVASVAPALGETQSLDFKRALSRCSGRMLAAAREGDAERVITAWSAIAAARGLATHIGAARLAAARQAAAPADREKWEKWTKAASAYALALRTGAPPEQLSALRVEVDKAVEQLGTALAVTQRPPVQSLLGARPAGAALVAFAVGDAFDATDESVRGKAHVYAFVARDSADPVLLDLGEAAAIDAVAGRWYRTLLQPRTSDTELRDAGFALRKRVYDPLRLATANQRVFVVPDAGLHRLNLAALPDGDGFLLERGVRVHLLETEHDLALSAPATAASRNGLLLVGVSRLGKKDTESLGRLRSGCPEVANAFAPLPGAEREINALSRIARAAGYAQVTTLSGTRATATAVARELPQSDVVHFATHAFELGASCAPQLIAGRRGVGLRRGDTDPAGTARQALAREAGLLLSGESGDNGLLLGADVSTLSMDHARWVVLSACDTGLGQRFSDEGVFGLRRAFRLAGARTVIMSLWPVDDVATAQWMEALYSARLADKQETPDAMAKASLTVIAQRREQGESTHPFYWAGFVASGDWR</sequence>
<evidence type="ECO:0000256" key="1">
    <source>
        <dbReference type="ARBA" id="ARBA00022737"/>
    </source>
</evidence>
<organism evidence="4 5">
    <name type="scientific">Tahibacter amnicola</name>
    <dbReference type="NCBI Taxonomy" id="2976241"/>
    <lineage>
        <taxon>Bacteria</taxon>
        <taxon>Pseudomonadati</taxon>
        <taxon>Pseudomonadota</taxon>
        <taxon>Gammaproteobacteria</taxon>
        <taxon>Lysobacterales</taxon>
        <taxon>Rhodanobacteraceae</taxon>
        <taxon>Tahibacter</taxon>
    </lineage>
</organism>
<dbReference type="SMART" id="SM00028">
    <property type="entry name" value="TPR"/>
    <property type="match status" value="5"/>
</dbReference>
<dbReference type="SUPFAM" id="SSF48452">
    <property type="entry name" value="TPR-like"/>
    <property type="match status" value="2"/>
</dbReference>
<dbReference type="PANTHER" id="PTHR45641:SF19">
    <property type="entry name" value="NEPHROCYSTIN-3"/>
    <property type="match status" value="1"/>
</dbReference>
<dbReference type="EMBL" id="CP104694">
    <property type="protein sequence ID" value="UXI66779.1"/>
    <property type="molecule type" value="Genomic_DNA"/>
</dbReference>
<dbReference type="Pfam" id="PF13424">
    <property type="entry name" value="TPR_12"/>
    <property type="match status" value="1"/>
</dbReference>
<dbReference type="InterPro" id="IPR019734">
    <property type="entry name" value="TPR_rpt"/>
</dbReference>
<name>A0ABY6BA91_9GAMM</name>
<dbReference type="RefSeq" id="WP_261693759.1">
    <property type="nucleotide sequence ID" value="NZ_CP104694.1"/>
</dbReference>
<dbReference type="Proteomes" id="UP001064632">
    <property type="component" value="Chromosome"/>
</dbReference>
<gene>
    <name evidence="4" type="ORF">N4264_18770</name>
</gene>
<evidence type="ECO:0000313" key="4">
    <source>
        <dbReference type="EMBL" id="UXI66779.1"/>
    </source>
</evidence>